<proteinExistence type="predicted"/>
<dbReference type="OrthoDB" id="8639774at2"/>
<sequence length="289" mass="31822">MNKLLAIIMLLLAHAAWAADARSYVLTPVGTQLIQLREVYVDTTLKLADGSDLHQTNYSSQLRFTRYFDSAGQLGLLQILVPYADSSMRFDNGLPDRSAAGLGDVVVTYGRGLWNSPALGNVAFDNFSQEGWSSGASLSLFVPTGDYDPRRQANPGQGRWAARGELQFARRSGPVLLELLGNSTLYLDSQGSGGAALHQSPLYTLEGHASADLDRRCWVSLDVAYQQGGDTELNGRTQDRALRNWQAGSTLLWRLSPDRILKLAYNTTLAAPLHAPRTSTAYLELRYRW</sequence>
<feature type="chain" id="PRO_5013094155" evidence="1">
    <location>
        <begin position="19"/>
        <end position="289"/>
    </location>
</feature>
<evidence type="ECO:0000256" key="1">
    <source>
        <dbReference type="SAM" id="SignalP"/>
    </source>
</evidence>
<accession>A0A1W1XVK7</accession>
<feature type="signal peptide" evidence="1">
    <location>
        <begin position="1"/>
        <end position="18"/>
    </location>
</feature>
<dbReference type="STRING" id="1121001.SAMN02745857_03043"/>
<reference evidence="2 3" key="1">
    <citation type="submission" date="2017-04" db="EMBL/GenBank/DDBJ databases">
        <authorList>
            <person name="Afonso C.L."/>
            <person name="Miller P.J."/>
            <person name="Scott M.A."/>
            <person name="Spackman E."/>
            <person name="Goraichik I."/>
            <person name="Dimitrov K.M."/>
            <person name="Suarez D.L."/>
            <person name="Swayne D.E."/>
        </authorList>
    </citation>
    <scope>NUCLEOTIDE SEQUENCE [LARGE SCALE GENOMIC DNA]</scope>
    <source>
        <strain evidence="2 3">DSM 23236</strain>
    </source>
</reference>
<dbReference type="Pfam" id="PF13557">
    <property type="entry name" value="Phenol_MetA_deg"/>
    <property type="match status" value="1"/>
</dbReference>
<dbReference type="EMBL" id="FWXD01000019">
    <property type="protein sequence ID" value="SMC27946.1"/>
    <property type="molecule type" value="Genomic_DNA"/>
</dbReference>
<gene>
    <name evidence="2" type="ORF">SAMN02745857_03043</name>
</gene>
<dbReference type="InterPro" id="IPR025737">
    <property type="entry name" value="FApF"/>
</dbReference>
<dbReference type="RefSeq" id="WP_084091723.1">
    <property type="nucleotide sequence ID" value="NZ_FWXD01000019.1"/>
</dbReference>
<protein>
    <submittedName>
        <fullName evidence="2">Putative MetA-pathway of phenol degradation</fullName>
    </submittedName>
</protein>
<keyword evidence="1" id="KW-0732">Signal</keyword>
<name>A0A1W1XVK7_9NEIS</name>
<organism evidence="2 3">
    <name type="scientific">Andreprevotia lacus DSM 23236</name>
    <dbReference type="NCBI Taxonomy" id="1121001"/>
    <lineage>
        <taxon>Bacteria</taxon>
        <taxon>Pseudomonadati</taxon>
        <taxon>Pseudomonadota</taxon>
        <taxon>Betaproteobacteria</taxon>
        <taxon>Neisseriales</taxon>
        <taxon>Chitinibacteraceae</taxon>
        <taxon>Andreprevotia</taxon>
    </lineage>
</organism>
<keyword evidence="3" id="KW-1185">Reference proteome</keyword>
<dbReference type="AlphaFoldDB" id="A0A1W1XVK7"/>
<evidence type="ECO:0000313" key="3">
    <source>
        <dbReference type="Proteomes" id="UP000192761"/>
    </source>
</evidence>
<dbReference type="Proteomes" id="UP000192761">
    <property type="component" value="Unassembled WGS sequence"/>
</dbReference>
<evidence type="ECO:0000313" key="2">
    <source>
        <dbReference type="EMBL" id="SMC27946.1"/>
    </source>
</evidence>